<evidence type="ECO:0000256" key="1">
    <source>
        <dbReference type="ARBA" id="ARBA00003518"/>
    </source>
</evidence>
<gene>
    <name evidence="8" type="ORF">POBO1169_LOCUS5878</name>
</gene>
<dbReference type="InterPro" id="IPR004730">
    <property type="entry name" value="Transaldolase_1"/>
</dbReference>
<dbReference type="InterPro" id="IPR001585">
    <property type="entry name" value="TAL/FSA"/>
</dbReference>
<dbReference type="Pfam" id="PF00923">
    <property type="entry name" value="TAL_FSA"/>
    <property type="match status" value="1"/>
</dbReference>
<evidence type="ECO:0000313" key="8">
    <source>
        <dbReference type="EMBL" id="CAD8659445.1"/>
    </source>
</evidence>
<reference evidence="8" key="1">
    <citation type="submission" date="2021-01" db="EMBL/GenBank/DDBJ databases">
        <authorList>
            <person name="Corre E."/>
            <person name="Pelletier E."/>
            <person name="Niang G."/>
            <person name="Scheremetjew M."/>
            <person name="Finn R."/>
            <person name="Kale V."/>
            <person name="Holt S."/>
            <person name="Cochrane G."/>
            <person name="Meng A."/>
            <person name="Brown T."/>
            <person name="Cohen L."/>
        </authorList>
    </citation>
    <scope>NUCLEOTIDE SEQUENCE</scope>
    <source>
        <strain evidence="8">CCMP722</strain>
    </source>
</reference>
<organism evidence="8">
    <name type="scientific">Pyramimonas obovata</name>
    <dbReference type="NCBI Taxonomy" id="1411642"/>
    <lineage>
        <taxon>Eukaryota</taxon>
        <taxon>Viridiplantae</taxon>
        <taxon>Chlorophyta</taxon>
        <taxon>Pyramimonadophyceae</taxon>
        <taxon>Pyramimonadales</taxon>
        <taxon>Pyramimonadaceae</taxon>
        <taxon>Pyramimonas</taxon>
        <taxon>Pyramimonas incertae sedis</taxon>
    </lineage>
</organism>
<dbReference type="AlphaFoldDB" id="A0A7S0N4J9"/>
<comment type="function">
    <text evidence="1">Transaldolase is important for the balance of metabolites in the pentose-phosphate pathway.</text>
</comment>
<dbReference type="UniPathway" id="UPA00115">
    <property type="reaction ID" value="UER00414"/>
</dbReference>
<name>A0A7S0N4J9_9CHLO</name>
<dbReference type="CDD" id="cd00957">
    <property type="entry name" value="Transaldolase_TalAB"/>
    <property type="match status" value="1"/>
</dbReference>
<evidence type="ECO:0000256" key="4">
    <source>
        <dbReference type="ARBA" id="ARBA00013151"/>
    </source>
</evidence>
<dbReference type="PROSITE" id="PS01054">
    <property type="entry name" value="TRANSALDOLASE_1"/>
    <property type="match status" value="1"/>
</dbReference>
<dbReference type="InterPro" id="IPR018225">
    <property type="entry name" value="Transaldolase_AS"/>
</dbReference>
<dbReference type="EMBL" id="HBFA01011269">
    <property type="protein sequence ID" value="CAD8659445.1"/>
    <property type="molecule type" value="Transcribed_RNA"/>
</dbReference>
<dbReference type="PANTHER" id="PTHR10683">
    <property type="entry name" value="TRANSALDOLASE"/>
    <property type="match status" value="1"/>
</dbReference>
<accession>A0A7S0N4J9</accession>
<evidence type="ECO:0000256" key="3">
    <source>
        <dbReference type="ARBA" id="ARBA00008012"/>
    </source>
</evidence>
<dbReference type="GO" id="GO:0006098">
    <property type="term" value="P:pentose-phosphate shunt"/>
    <property type="evidence" value="ECO:0007669"/>
    <property type="project" value="UniProtKB-UniPathway"/>
</dbReference>
<keyword evidence="7" id="KW-0704">Schiff base</keyword>
<dbReference type="FunFam" id="3.20.20.70:FF:000131">
    <property type="entry name" value="Transaldolase"/>
    <property type="match status" value="1"/>
</dbReference>
<evidence type="ECO:0000256" key="5">
    <source>
        <dbReference type="ARBA" id="ARBA00022679"/>
    </source>
</evidence>
<evidence type="ECO:0000256" key="2">
    <source>
        <dbReference type="ARBA" id="ARBA00004857"/>
    </source>
</evidence>
<keyword evidence="6" id="KW-0570">Pentose shunt</keyword>
<dbReference type="GO" id="GO:0005975">
    <property type="term" value="P:carbohydrate metabolic process"/>
    <property type="evidence" value="ECO:0007669"/>
    <property type="project" value="InterPro"/>
</dbReference>
<dbReference type="NCBIfam" id="TIGR00874">
    <property type="entry name" value="talAB"/>
    <property type="match status" value="1"/>
</dbReference>
<dbReference type="GO" id="GO:0005737">
    <property type="term" value="C:cytoplasm"/>
    <property type="evidence" value="ECO:0007669"/>
    <property type="project" value="InterPro"/>
</dbReference>
<evidence type="ECO:0000256" key="7">
    <source>
        <dbReference type="ARBA" id="ARBA00023270"/>
    </source>
</evidence>
<comment type="pathway">
    <text evidence="2">Carbohydrate degradation; pentose phosphate pathway; D-glyceraldehyde 3-phosphate and beta-D-fructose 6-phosphate from D-ribose 5-phosphate and D-xylulose 5-phosphate (non-oxidative stage): step 2/3.</text>
</comment>
<dbReference type="Gene3D" id="3.20.20.70">
    <property type="entry name" value="Aldolase class I"/>
    <property type="match status" value="1"/>
</dbReference>
<dbReference type="PANTHER" id="PTHR10683:SF18">
    <property type="entry name" value="TRANSALDOLASE"/>
    <property type="match status" value="1"/>
</dbReference>
<dbReference type="EC" id="2.2.1.2" evidence="4"/>
<dbReference type="SUPFAM" id="SSF51569">
    <property type="entry name" value="Aldolase"/>
    <property type="match status" value="1"/>
</dbReference>
<sequence length="324" mass="36076">MAKSQLSQLAEWTVIVEDTGDIEKIRIDKPQDATTNPSLVYQAAQQPKYKNFVDEAVSYANTKFKACVLTERLEVAMDKLACLFGCEISKAVPGYVSTEVDARLSFDTEGSIRRAKQIIAMYEEMGVPKERILIKLATTWEMILACESLEKEGIKTNMTLLFSKCQAIAAAQKGATLISPFVGRILDWYKKSTGRDSYAPEEDPGVLSVKDIYKYYKAHGINTIVMGASFRSKEEIIELAGCDRLTIAPAWLEALTQCEDPIERKLDPASCTAEEEALPELDEKTFRWMLNGDAMATEKLAEGIRGFSADIKKLEDKLVALLEA</sequence>
<protein>
    <recommendedName>
        <fullName evidence="4">transaldolase</fullName>
        <ecNumber evidence="4">2.2.1.2</ecNumber>
    </recommendedName>
</protein>
<dbReference type="InterPro" id="IPR013785">
    <property type="entry name" value="Aldolase_TIM"/>
</dbReference>
<evidence type="ECO:0000256" key="6">
    <source>
        <dbReference type="ARBA" id="ARBA00023126"/>
    </source>
</evidence>
<comment type="similarity">
    <text evidence="3">Belongs to the transaldolase family. Type 1 subfamily.</text>
</comment>
<keyword evidence="5" id="KW-0808">Transferase</keyword>
<dbReference type="GO" id="GO:0004801">
    <property type="term" value="F:transaldolase activity"/>
    <property type="evidence" value="ECO:0007669"/>
    <property type="project" value="UniProtKB-EC"/>
</dbReference>
<proteinExistence type="inferred from homology"/>